<dbReference type="InterPro" id="IPR007922">
    <property type="entry name" value="DciA-like"/>
</dbReference>
<dbReference type="EMBL" id="BAAAFR010000004">
    <property type="protein sequence ID" value="GAA0317811.1"/>
    <property type="molecule type" value="Genomic_DNA"/>
</dbReference>
<comment type="caution">
    <text evidence="1">The sequence shown here is derived from an EMBL/GenBank/DDBJ whole genome shotgun (WGS) entry which is preliminary data.</text>
</comment>
<dbReference type="Pfam" id="PF05258">
    <property type="entry name" value="DciA"/>
    <property type="match status" value="1"/>
</dbReference>
<keyword evidence="2" id="KW-1185">Reference proteome</keyword>
<gene>
    <name evidence="1" type="ORF">GCM10009129_14150</name>
</gene>
<protein>
    <recommendedName>
        <fullName evidence="3">DUF721 domain-containing protein</fullName>
    </recommendedName>
</protein>
<evidence type="ECO:0000313" key="2">
    <source>
        <dbReference type="Proteomes" id="UP001501787"/>
    </source>
</evidence>
<evidence type="ECO:0008006" key="3">
    <source>
        <dbReference type="Google" id="ProtNLM"/>
    </source>
</evidence>
<reference evidence="1 2" key="1">
    <citation type="journal article" date="2019" name="Int. J. Syst. Evol. Microbiol.">
        <title>The Global Catalogue of Microorganisms (GCM) 10K type strain sequencing project: providing services to taxonomists for standard genome sequencing and annotation.</title>
        <authorList>
            <consortium name="The Broad Institute Genomics Platform"/>
            <consortium name="The Broad Institute Genome Sequencing Center for Infectious Disease"/>
            <person name="Wu L."/>
            <person name="Ma J."/>
        </authorList>
    </citation>
    <scope>NUCLEOTIDE SEQUENCE [LARGE SCALE GENOMIC DNA]</scope>
    <source>
        <strain evidence="1 2">JCM 16343</strain>
    </source>
</reference>
<evidence type="ECO:0000313" key="1">
    <source>
        <dbReference type="EMBL" id="GAA0317811.1"/>
    </source>
</evidence>
<name>A0ABN0VUQ8_9GAMM</name>
<proteinExistence type="predicted"/>
<dbReference type="Proteomes" id="UP001501787">
    <property type="component" value="Unassembled WGS sequence"/>
</dbReference>
<organism evidence="1 2">
    <name type="scientific">Psychrobacter aestuarii</name>
    <dbReference type="NCBI Taxonomy" id="556327"/>
    <lineage>
        <taxon>Bacteria</taxon>
        <taxon>Pseudomonadati</taxon>
        <taxon>Pseudomonadota</taxon>
        <taxon>Gammaproteobacteria</taxon>
        <taxon>Moraxellales</taxon>
        <taxon>Moraxellaceae</taxon>
        <taxon>Psychrobacter</taxon>
    </lineage>
</organism>
<accession>A0ABN0VUQ8</accession>
<sequence length="184" mass="20507">MNRIFITTGMTLTMSKKQPNRLAQLIEHQAFAGSALPATLTNDMHRFVTATAEIKRLLAECLPDEILSTCWVVGLTDTELTLSVCSVTAANHIRYLQKAYLELLTNQSLTFRQLKELRVVVVDNCASKVAQSSQTHRPDVSENPYKANVNQALSQNTKRTIAQAAEHVTTDQKLKNALLRLVND</sequence>